<keyword evidence="2" id="KW-0732">Signal</keyword>
<evidence type="ECO:0000256" key="2">
    <source>
        <dbReference type="SAM" id="SignalP"/>
    </source>
</evidence>
<reference evidence="5" key="1">
    <citation type="journal article" date="2019" name="Int. J. Syst. Evol. Microbiol.">
        <title>The Global Catalogue of Microorganisms (GCM) 10K type strain sequencing project: providing services to taxonomists for standard genome sequencing and annotation.</title>
        <authorList>
            <consortium name="The Broad Institute Genomics Platform"/>
            <consortium name="The Broad Institute Genome Sequencing Center for Infectious Disease"/>
            <person name="Wu L."/>
            <person name="Ma J."/>
        </authorList>
    </citation>
    <scope>NUCLEOTIDE SEQUENCE [LARGE SCALE GENOMIC DNA]</scope>
    <source>
        <strain evidence="5">JCM 19125</strain>
    </source>
</reference>
<dbReference type="Proteomes" id="UP001501521">
    <property type="component" value="Unassembled WGS sequence"/>
</dbReference>
<organism evidence="4 5">
    <name type="scientific">Tessaracoccus lubricantis</name>
    <dbReference type="NCBI Taxonomy" id="545543"/>
    <lineage>
        <taxon>Bacteria</taxon>
        <taxon>Bacillati</taxon>
        <taxon>Actinomycetota</taxon>
        <taxon>Actinomycetes</taxon>
        <taxon>Propionibacteriales</taxon>
        <taxon>Propionibacteriaceae</taxon>
        <taxon>Tessaracoccus</taxon>
    </lineage>
</organism>
<comment type="caution">
    <text evidence="4">The sequence shown here is derived from an EMBL/GenBank/DDBJ whole genome shotgun (WGS) entry which is preliminary data.</text>
</comment>
<feature type="signal peptide" evidence="2">
    <location>
        <begin position="1"/>
        <end position="31"/>
    </location>
</feature>
<dbReference type="RefSeq" id="WP_345581540.1">
    <property type="nucleotide sequence ID" value="NZ_BAABLV010000024.1"/>
</dbReference>
<keyword evidence="5" id="KW-1185">Reference proteome</keyword>
<feature type="domain" description="Peptidase M15C" evidence="3">
    <location>
        <begin position="530"/>
        <end position="599"/>
    </location>
</feature>
<dbReference type="InterPro" id="IPR009045">
    <property type="entry name" value="Zn_M74/Hedgehog-like"/>
</dbReference>
<proteinExistence type="predicted"/>
<gene>
    <name evidence="4" type="ORF">GCM10025789_15770</name>
</gene>
<dbReference type="Pfam" id="PF13539">
    <property type="entry name" value="Peptidase_M15_4"/>
    <property type="match status" value="1"/>
</dbReference>
<evidence type="ECO:0000259" key="3">
    <source>
        <dbReference type="Pfam" id="PF13539"/>
    </source>
</evidence>
<dbReference type="EMBL" id="BAABLV010000024">
    <property type="protein sequence ID" value="GAA4898634.1"/>
    <property type="molecule type" value="Genomic_DNA"/>
</dbReference>
<evidence type="ECO:0000256" key="1">
    <source>
        <dbReference type="SAM" id="MobiDB-lite"/>
    </source>
</evidence>
<accession>A0ABP9FBP5</accession>
<dbReference type="Gene3D" id="3.30.1380.10">
    <property type="match status" value="1"/>
</dbReference>
<protein>
    <recommendedName>
        <fullName evidence="3">Peptidase M15C domain-containing protein</fullName>
    </recommendedName>
</protein>
<dbReference type="InterPro" id="IPR039561">
    <property type="entry name" value="Peptidase_M15C"/>
</dbReference>
<dbReference type="SUPFAM" id="SSF55166">
    <property type="entry name" value="Hedgehog/DD-peptidase"/>
    <property type="match status" value="1"/>
</dbReference>
<feature type="region of interest" description="Disordered" evidence="1">
    <location>
        <begin position="192"/>
        <end position="221"/>
    </location>
</feature>
<feature type="chain" id="PRO_5047479609" description="Peptidase M15C domain-containing protein" evidence="2">
    <location>
        <begin position="32"/>
        <end position="601"/>
    </location>
</feature>
<evidence type="ECO:0000313" key="5">
    <source>
        <dbReference type="Proteomes" id="UP001501521"/>
    </source>
</evidence>
<sequence length="601" mass="63872">MLRRRALHTVLLCLLLALGFAVVPPAPMAQALDVYTTPGTHTLNGRQWRTTCEAYSSTVERCRTEIRATTIAYTGGRYVETYDWTFNNLTYKPSPRAQWVGNVLATPGEHTSGGRRWKTECDTAWTGRGACRSSIWMTTYTRGSAGGYVARSEWVFNNIVRFTDTGVSTEFCVPGARSSAVGGLRFAAPEATASADTASPSPEAALSPSPEASTEAALSPSPSPLAEAMVATVTLGAVQHPGYPTGVLYDRLGSIRVTGTVSGGTDGDEVTVELRDSAGTVRSSATVTLSGGGFAASVEGGFDGAATVVATAAGGQANRAVELRRADVTLTAPTRIDPLGTATITGRTTPAIGDLLVEAWAAVPGGWVRAGDARTAADGSYRISHRHGHGTLGTAQVRVCATLPWGSTIPSSAMLGIERVRIANAVITNTTAAEVALTYRSGCPVGPSGLSTVRINQQSMDGRVYRGEIIVRRSRAAEVADVFRRTFEAGFPVYQMTNPNVFGADDIAMMAANNTSGFNCRSVVGNPYAMSPHSYGYAVDVNPWQNPYRDPTGKWHPSTAHVLRTPVVPGMLTNSSAPVKAFQSHGWSWFSGWDWHHFEKR</sequence>
<name>A0ABP9FBP5_9ACTN</name>
<evidence type="ECO:0000313" key="4">
    <source>
        <dbReference type="EMBL" id="GAA4898634.1"/>
    </source>
</evidence>